<keyword evidence="6" id="KW-1185">Reference proteome</keyword>
<evidence type="ECO:0000256" key="2">
    <source>
        <dbReference type="ARBA" id="ARBA00023295"/>
    </source>
</evidence>
<evidence type="ECO:0000313" key="6">
    <source>
        <dbReference type="Proteomes" id="UP001501496"/>
    </source>
</evidence>
<dbReference type="InterPro" id="IPR001547">
    <property type="entry name" value="Glyco_hydro_5"/>
</dbReference>
<dbReference type="Gene3D" id="3.20.20.80">
    <property type="entry name" value="Glycosidases"/>
    <property type="match status" value="1"/>
</dbReference>
<name>A0ABP8CB62_9FLAO</name>
<proteinExistence type="inferred from homology"/>
<evidence type="ECO:0000256" key="3">
    <source>
        <dbReference type="RuleBase" id="RU361153"/>
    </source>
</evidence>
<organism evidence="5 6">
    <name type="scientific">Postechiella marina</name>
    <dbReference type="NCBI Taxonomy" id="943941"/>
    <lineage>
        <taxon>Bacteria</taxon>
        <taxon>Pseudomonadati</taxon>
        <taxon>Bacteroidota</taxon>
        <taxon>Flavobacteriia</taxon>
        <taxon>Flavobacteriales</taxon>
        <taxon>Flavobacteriaceae</taxon>
        <taxon>Postechiella</taxon>
    </lineage>
</organism>
<feature type="domain" description="Glycoside hydrolase family 5" evidence="4">
    <location>
        <begin position="52"/>
        <end position="303"/>
    </location>
</feature>
<dbReference type="Pfam" id="PF00150">
    <property type="entry name" value="Cellulase"/>
    <property type="match status" value="1"/>
</dbReference>
<gene>
    <name evidence="5" type="ORF">GCM10022291_22250</name>
</gene>
<dbReference type="SUPFAM" id="SSF51445">
    <property type="entry name" value="(Trans)glycosidases"/>
    <property type="match status" value="1"/>
</dbReference>
<comment type="caution">
    <text evidence="5">The sequence shown here is derived from an EMBL/GenBank/DDBJ whole genome shotgun (WGS) entry which is preliminary data.</text>
</comment>
<keyword evidence="2 3" id="KW-0326">Glycosidase</keyword>
<evidence type="ECO:0000259" key="4">
    <source>
        <dbReference type="Pfam" id="PF00150"/>
    </source>
</evidence>
<dbReference type="InterPro" id="IPR017853">
    <property type="entry name" value="GH"/>
</dbReference>
<comment type="similarity">
    <text evidence="3">Belongs to the glycosyl hydrolase 5 (cellulase A) family.</text>
</comment>
<keyword evidence="1 3" id="KW-0378">Hydrolase</keyword>
<accession>A0ABP8CB62</accession>
<evidence type="ECO:0000313" key="5">
    <source>
        <dbReference type="EMBL" id="GAA4236856.1"/>
    </source>
</evidence>
<dbReference type="RefSeq" id="WP_344788310.1">
    <property type="nucleotide sequence ID" value="NZ_BAABCA010000004.1"/>
</dbReference>
<dbReference type="PROSITE" id="PS51257">
    <property type="entry name" value="PROKAR_LIPOPROTEIN"/>
    <property type="match status" value="1"/>
</dbReference>
<evidence type="ECO:0000256" key="1">
    <source>
        <dbReference type="ARBA" id="ARBA00022801"/>
    </source>
</evidence>
<sequence>MNKLMTHFIIVLICTSIISCSNNDDNQIPKSAISKTLTIKNQETLSTNFIGNGAQWGGYEIMESWTGSDDFNDADWAKLKERMDFMRPPFIRIMISAGWNYLDSGDIYNPSKASKAFHRMMQYCTDNNITVMFGEWGHVFLNGDRNQINYTWMDYTVDYLDYLINEKGYTCVKYFNMINEPNGDWSTVQGNYDLWKTVTAEFLSRMETSGIDSMVKLAGPDLAIFGDADDTNWVTKAENDFGAGMGLYEIHSYATKSLVNGENYLSVLKSFKNAIPADKQIVVGEIGLKYYDSDIDLQNENEARIAADQYASDDSNMFVYDGFYGVDVSDAIVQTMMAGYSGALIWDVDDAMYNRDGNQTGDGYKQLKRWGFWNILGEESFESSEDENIRPFFFPVSLLCRYFPKGSDIIEIELPNKKGLKAVAAKKGDKYTIAIVNSNYVTYNDLSLEAESSFTFDNVSKYEYISEFEGGYQGLTNDKGFPIPKESSMSVKLNGDYTFNVPGQSVIILTNMD</sequence>
<dbReference type="EMBL" id="BAABCA010000004">
    <property type="protein sequence ID" value="GAA4236856.1"/>
    <property type="molecule type" value="Genomic_DNA"/>
</dbReference>
<dbReference type="Proteomes" id="UP001501496">
    <property type="component" value="Unassembled WGS sequence"/>
</dbReference>
<protein>
    <recommendedName>
        <fullName evidence="4">Glycoside hydrolase family 5 domain-containing protein</fullName>
    </recommendedName>
</protein>
<reference evidence="6" key="1">
    <citation type="journal article" date="2019" name="Int. J. Syst. Evol. Microbiol.">
        <title>The Global Catalogue of Microorganisms (GCM) 10K type strain sequencing project: providing services to taxonomists for standard genome sequencing and annotation.</title>
        <authorList>
            <consortium name="The Broad Institute Genomics Platform"/>
            <consortium name="The Broad Institute Genome Sequencing Center for Infectious Disease"/>
            <person name="Wu L."/>
            <person name="Ma J."/>
        </authorList>
    </citation>
    <scope>NUCLEOTIDE SEQUENCE [LARGE SCALE GENOMIC DNA]</scope>
    <source>
        <strain evidence="6">JCM 17630</strain>
    </source>
</reference>